<protein>
    <recommendedName>
        <fullName evidence="12">O-methylsterigmatocystin oxidoreductase</fullName>
    </recommendedName>
</protein>
<dbReference type="Proteomes" id="UP000635477">
    <property type="component" value="Unassembled WGS sequence"/>
</dbReference>
<accession>A0A8H4UQK3</accession>
<name>A0A8H4UQK3_9HYPO</name>
<evidence type="ECO:0000256" key="4">
    <source>
        <dbReference type="ARBA" id="ARBA00022723"/>
    </source>
</evidence>
<evidence type="ECO:0000256" key="7">
    <source>
        <dbReference type="ARBA" id="ARBA00023033"/>
    </source>
</evidence>
<evidence type="ECO:0000313" key="11">
    <source>
        <dbReference type="Proteomes" id="UP000635477"/>
    </source>
</evidence>
<dbReference type="PRINTS" id="PR00463">
    <property type="entry name" value="EP450I"/>
</dbReference>
<evidence type="ECO:0000256" key="6">
    <source>
        <dbReference type="ARBA" id="ARBA00023004"/>
    </source>
</evidence>
<dbReference type="InterPro" id="IPR002401">
    <property type="entry name" value="Cyt_P450_E_grp-I"/>
</dbReference>
<keyword evidence="3 8" id="KW-0349">Heme</keyword>
<comment type="similarity">
    <text evidence="2 9">Belongs to the cytochrome P450 family.</text>
</comment>
<dbReference type="PRINTS" id="PR00385">
    <property type="entry name" value="P450"/>
</dbReference>
<organism evidence="10 11">
    <name type="scientific">Fusarium zealandicum</name>
    <dbReference type="NCBI Taxonomy" id="1053134"/>
    <lineage>
        <taxon>Eukaryota</taxon>
        <taxon>Fungi</taxon>
        <taxon>Dikarya</taxon>
        <taxon>Ascomycota</taxon>
        <taxon>Pezizomycotina</taxon>
        <taxon>Sordariomycetes</taxon>
        <taxon>Hypocreomycetidae</taxon>
        <taxon>Hypocreales</taxon>
        <taxon>Nectriaceae</taxon>
        <taxon>Fusarium</taxon>
        <taxon>Fusarium staphyleae species complex</taxon>
    </lineage>
</organism>
<sequence length="533" mass="60343">MSIISPALLCIVALVGCLVYRYSFNTRARGKPPPGPKPYPILGNARDFPPPNVPEFRHWLKHKDLYGPISSVSVLGMTLIIIHDKKAAHDLLDQTASKTSGRPTMVFANKMCGYESIVVCQGYTSTFRRYRKLLHRELGTKVSAAQFRNVQEMEVKRQLVRAFYEPQKWIEHFKTTAGATVLKMTYGYTTEPNQQDSLVNLIDKMMSEFSLATSPLAWLVDLIPSLQHIPDNFPGTAFKKTARKWRRSSQAVAYVPYRFVQRQIASRSYRESYVSRIIHQCKPEGDETANLNNEDEEAIVWSAASLYGAAADTTVITLTGFTLAMVLFPQVQRKAQQEIDRVVGTDRLPSFEDRDRLPYIDALVKEALRWWPIAPMGFPHTADEEFEYNGHHIPKGAYLLPAVWWFLHDPDVYANPDEFDPERFLRPRSEPDPAIEAFGYGRRICPGRFFADASLYLNIVQSLATFNIGKAVGEDGKEISVGVKAKPGILSYPSEFQFQVTPRSPQHVDLIKRVEAECPCEPGDAEYLEDVAD</sequence>
<feature type="binding site" description="axial binding residue" evidence="8">
    <location>
        <position position="445"/>
    </location>
    <ligand>
        <name>heme</name>
        <dbReference type="ChEBI" id="CHEBI:30413"/>
    </ligand>
    <ligandPart>
        <name>Fe</name>
        <dbReference type="ChEBI" id="CHEBI:18248"/>
    </ligandPart>
</feature>
<evidence type="ECO:0008006" key="12">
    <source>
        <dbReference type="Google" id="ProtNLM"/>
    </source>
</evidence>
<keyword evidence="7 9" id="KW-0503">Monooxygenase</keyword>
<dbReference type="PANTHER" id="PTHR46300">
    <property type="entry name" value="P450, PUTATIVE (EUROFUNG)-RELATED-RELATED"/>
    <property type="match status" value="1"/>
</dbReference>
<keyword evidence="4 8" id="KW-0479">Metal-binding</keyword>
<dbReference type="GO" id="GO:0005506">
    <property type="term" value="F:iron ion binding"/>
    <property type="evidence" value="ECO:0007669"/>
    <property type="project" value="InterPro"/>
</dbReference>
<evidence type="ECO:0000256" key="1">
    <source>
        <dbReference type="ARBA" id="ARBA00001971"/>
    </source>
</evidence>
<dbReference type="Pfam" id="PF00067">
    <property type="entry name" value="p450"/>
    <property type="match status" value="1"/>
</dbReference>
<dbReference type="InterPro" id="IPR036396">
    <property type="entry name" value="Cyt_P450_sf"/>
</dbReference>
<dbReference type="PROSITE" id="PS00086">
    <property type="entry name" value="CYTOCHROME_P450"/>
    <property type="match status" value="1"/>
</dbReference>
<dbReference type="GO" id="GO:0004497">
    <property type="term" value="F:monooxygenase activity"/>
    <property type="evidence" value="ECO:0007669"/>
    <property type="project" value="UniProtKB-KW"/>
</dbReference>
<proteinExistence type="inferred from homology"/>
<dbReference type="EMBL" id="JABEYC010000165">
    <property type="protein sequence ID" value="KAF4981513.1"/>
    <property type="molecule type" value="Genomic_DNA"/>
</dbReference>
<dbReference type="Gene3D" id="1.10.630.10">
    <property type="entry name" value="Cytochrome P450"/>
    <property type="match status" value="1"/>
</dbReference>
<dbReference type="PANTHER" id="PTHR46300:SF7">
    <property type="entry name" value="P450, PUTATIVE (EUROFUNG)-RELATED"/>
    <property type="match status" value="1"/>
</dbReference>
<dbReference type="InterPro" id="IPR050364">
    <property type="entry name" value="Cytochrome_P450_fung"/>
</dbReference>
<dbReference type="GO" id="GO:0020037">
    <property type="term" value="F:heme binding"/>
    <property type="evidence" value="ECO:0007669"/>
    <property type="project" value="InterPro"/>
</dbReference>
<dbReference type="InterPro" id="IPR001128">
    <property type="entry name" value="Cyt_P450"/>
</dbReference>
<evidence type="ECO:0000256" key="8">
    <source>
        <dbReference type="PIRSR" id="PIRSR602401-1"/>
    </source>
</evidence>
<evidence type="ECO:0000313" key="10">
    <source>
        <dbReference type="EMBL" id="KAF4981513.1"/>
    </source>
</evidence>
<dbReference type="SUPFAM" id="SSF48264">
    <property type="entry name" value="Cytochrome P450"/>
    <property type="match status" value="1"/>
</dbReference>
<dbReference type="OrthoDB" id="2789670at2759"/>
<comment type="cofactor">
    <cofactor evidence="1 8">
        <name>heme</name>
        <dbReference type="ChEBI" id="CHEBI:30413"/>
    </cofactor>
</comment>
<reference evidence="10" key="1">
    <citation type="journal article" date="2020" name="BMC Genomics">
        <title>Correction to: Identification and distribution of gene clusters required for synthesis of sphingolipid metabolism inhibitors in diverse species of the filamentous fungus Fusarium.</title>
        <authorList>
            <person name="Kim H.S."/>
            <person name="Lohmar J.M."/>
            <person name="Busman M."/>
            <person name="Brown D.W."/>
            <person name="Naumann T.A."/>
            <person name="Divon H.H."/>
            <person name="Lysoe E."/>
            <person name="Uhlig S."/>
            <person name="Proctor R.H."/>
        </authorList>
    </citation>
    <scope>NUCLEOTIDE SEQUENCE</scope>
    <source>
        <strain evidence="10">NRRL 22465</strain>
    </source>
</reference>
<keyword evidence="11" id="KW-1185">Reference proteome</keyword>
<comment type="caution">
    <text evidence="10">The sequence shown here is derived from an EMBL/GenBank/DDBJ whole genome shotgun (WGS) entry which is preliminary data.</text>
</comment>
<evidence type="ECO:0000256" key="3">
    <source>
        <dbReference type="ARBA" id="ARBA00022617"/>
    </source>
</evidence>
<dbReference type="CDD" id="cd11065">
    <property type="entry name" value="CYP64-like"/>
    <property type="match status" value="1"/>
</dbReference>
<dbReference type="GO" id="GO:0016705">
    <property type="term" value="F:oxidoreductase activity, acting on paired donors, with incorporation or reduction of molecular oxygen"/>
    <property type="evidence" value="ECO:0007669"/>
    <property type="project" value="InterPro"/>
</dbReference>
<keyword evidence="5 9" id="KW-0560">Oxidoreductase</keyword>
<gene>
    <name evidence="10" type="ORF">FZEAL_2698</name>
</gene>
<dbReference type="InterPro" id="IPR017972">
    <property type="entry name" value="Cyt_P450_CS"/>
</dbReference>
<dbReference type="AlphaFoldDB" id="A0A8H4UQK3"/>
<keyword evidence="6 8" id="KW-0408">Iron</keyword>
<evidence type="ECO:0000256" key="5">
    <source>
        <dbReference type="ARBA" id="ARBA00023002"/>
    </source>
</evidence>
<evidence type="ECO:0000256" key="2">
    <source>
        <dbReference type="ARBA" id="ARBA00010617"/>
    </source>
</evidence>
<reference evidence="10" key="2">
    <citation type="submission" date="2020-05" db="EMBL/GenBank/DDBJ databases">
        <authorList>
            <person name="Kim H.-S."/>
            <person name="Proctor R.H."/>
            <person name="Brown D.W."/>
        </authorList>
    </citation>
    <scope>NUCLEOTIDE SEQUENCE</scope>
    <source>
        <strain evidence="10">NRRL 22465</strain>
    </source>
</reference>
<evidence type="ECO:0000256" key="9">
    <source>
        <dbReference type="RuleBase" id="RU000461"/>
    </source>
</evidence>